<keyword evidence="2" id="KW-0808">Transferase</keyword>
<feature type="domain" description="Methyltransferase" evidence="1">
    <location>
        <begin position="2"/>
        <end position="73"/>
    </location>
</feature>
<dbReference type="SUPFAM" id="SSF53335">
    <property type="entry name" value="S-adenosyl-L-methionine-dependent methyltransferases"/>
    <property type="match status" value="1"/>
</dbReference>
<dbReference type="Pfam" id="PF13649">
    <property type="entry name" value="Methyltransf_25"/>
    <property type="match status" value="1"/>
</dbReference>
<evidence type="ECO:0000259" key="1">
    <source>
        <dbReference type="Pfam" id="PF13649"/>
    </source>
</evidence>
<name>A0AAV3WM13_9CYAN</name>
<dbReference type="InterPro" id="IPR029063">
    <property type="entry name" value="SAM-dependent_MTases_sf"/>
</dbReference>
<gene>
    <name evidence="2" type="ORF">MiSe_71100</name>
</gene>
<dbReference type="InterPro" id="IPR041698">
    <property type="entry name" value="Methyltransf_25"/>
</dbReference>
<dbReference type="Gene3D" id="3.40.50.150">
    <property type="entry name" value="Vaccinia Virus protein VP39"/>
    <property type="match status" value="1"/>
</dbReference>
<keyword evidence="3" id="KW-1185">Reference proteome</keyword>
<reference evidence="2" key="1">
    <citation type="submission" date="2019-10" db="EMBL/GenBank/DDBJ databases">
        <title>Draft genome sequece of Microseira wollei NIES-4236.</title>
        <authorList>
            <person name="Yamaguchi H."/>
            <person name="Suzuki S."/>
            <person name="Kawachi M."/>
        </authorList>
    </citation>
    <scope>NUCLEOTIDE SEQUENCE</scope>
    <source>
        <strain evidence="2">NIES-4236</strain>
    </source>
</reference>
<dbReference type="EMBL" id="BLAY01000157">
    <property type="protein sequence ID" value="GET42294.1"/>
    <property type="molecule type" value="Genomic_DNA"/>
</dbReference>
<dbReference type="RefSeq" id="WP_226589585.1">
    <property type="nucleotide sequence ID" value="NZ_BLAY01000157.1"/>
</dbReference>
<dbReference type="GO" id="GO:0008168">
    <property type="term" value="F:methyltransferase activity"/>
    <property type="evidence" value="ECO:0007669"/>
    <property type="project" value="UniProtKB-KW"/>
</dbReference>
<dbReference type="Proteomes" id="UP001050975">
    <property type="component" value="Unassembled WGS sequence"/>
</dbReference>
<accession>A0AAV3WM13</accession>
<evidence type="ECO:0000313" key="2">
    <source>
        <dbReference type="EMBL" id="GET42294.1"/>
    </source>
</evidence>
<organism evidence="2 3">
    <name type="scientific">Microseira wollei NIES-4236</name>
    <dbReference type="NCBI Taxonomy" id="2530354"/>
    <lineage>
        <taxon>Bacteria</taxon>
        <taxon>Bacillati</taxon>
        <taxon>Cyanobacteriota</taxon>
        <taxon>Cyanophyceae</taxon>
        <taxon>Oscillatoriophycideae</taxon>
        <taxon>Aerosakkonematales</taxon>
        <taxon>Aerosakkonemataceae</taxon>
        <taxon>Microseira</taxon>
    </lineage>
</organism>
<protein>
    <submittedName>
        <fullName evidence="2">Methyltransferase type 12</fullName>
    </submittedName>
</protein>
<dbReference type="GO" id="GO:0032259">
    <property type="term" value="P:methylation"/>
    <property type="evidence" value="ECO:0007669"/>
    <property type="project" value="UniProtKB-KW"/>
</dbReference>
<sequence>MELGCGNGVLGRAVLAKYPDASGGFLDVSQAMLEAAQSQVENHQKLEFISQDFVGKDWVISVENKGGFDVITQVASYKF</sequence>
<keyword evidence="2" id="KW-0489">Methyltransferase</keyword>
<proteinExistence type="predicted"/>
<comment type="caution">
    <text evidence="2">The sequence shown here is derived from an EMBL/GenBank/DDBJ whole genome shotgun (WGS) entry which is preliminary data.</text>
</comment>
<dbReference type="AlphaFoldDB" id="A0AAV3WM13"/>
<evidence type="ECO:0000313" key="3">
    <source>
        <dbReference type="Proteomes" id="UP001050975"/>
    </source>
</evidence>